<dbReference type="GO" id="GO:0004758">
    <property type="term" value="F:serine C-palmitoyltransferase activity"/>
    <property type="evidence" value="ECO:0007669"/>
    <property type="project" value="TreeGrafter"/>
</dbReference>
<evidence type="ECO:0000313" key="13">
    <source>
        <dbReference type="Proteomes" id="UP000016088"/>
    </source>
</evidence>
<dbReference type="PANTHER" id="PTHR13693">
    <property type="entry name" value="CLASS II AMINOTRANSFERASE/8-AMINO-7-OXONONANOATE SYNTHASE"/>
    <property type="match status" value="1"/>
</dbReference>
<evidence type="ECO:0000313" key="12">
    <source>
        <dbReference type="EMBL" id="EPX75018.1"/>
    </source>
</evidence>
<comment type="pathway">
    <text evidence="2">Lipid metabolism; sphingolipid metabolism.</text>
</comment>
<accession>S9Q5V3</accession>
<evidence type="ECO:0000256" key="8">
    <source>
        <dbReference type="ARBA" id="ARBA00022919"/>
    </source>
</evidence>
<keyword evidence="7" id="KW-0663">Pyridoxal phosphate</keyword>
<evidence type="ECO:0000256" key="7">
    <source>
        <dbReference type="ARBA" id="ARBA00022898"/>
    </source>
</evidence>
<evidence type="ECO:0000256" key="1">
    <source>
        <dbReference type="ARBA" id="ARBA00001933"/>
    </source>
</evidence>
<dbReference type="AlphaFoldDB" id="S9Q5V3"/>
<dbReference type="RefSeq" id="XP_013016444.1">
    <property type="nucleotide sequence ID" value="XM_013160990.1"/>
</dbReference>
<dbReference type="InterPro" id="IPR015424">
    <property type="entry name" value="PyrdxlP-dep_Trfase"/>
</dbReference>
<dbReference type="Pfam" id="PF00155">
    <property type="entry name" value="Aminotran_1_2"/>
    <property type="match status" value="1"/>
</dbReference>
<reference evidence="12 13" key="1">
    <citation type="journal article" date="2011" name="Science">
        <title>Comparative functional genomics of the fission yeasts.</title>
        <authorList>
            <person name="Rhind N."/>
            <person name="Chen Z."/>
            <person name="Yassour M."/>
            <person name="Thompson D.A."/>
            <person name="Haas B.J."/>
            <person name="Habib N."/>
            <person name="Wapinski I."/>
            <person name="Roy S."/>
            <person name="Lin M.F."/>
            <person name="Heiman D.I."/>
            <person name="Young S.K."/>
            <person name="Furuya K."/>
            <person name="Guo Y."/>
            <person name="Pidoux A."/>
            <person name="Chen H.M."/>
            <person name="Robbertse B."/>
            <person name="Goldberg J.M."/>
            <person name="Aoki K."/>
            <person name="Bayne E.H."/>
            <person name="Berlin A.M."/>
            <person name="Desjardins C.A."/>
            <person name="Dobbs E."/>
            <person name="Dukaj L."/>
            <person name="Fan L."/>
            <person name="FitzGerald M.G."/>
            <person name="French C."/>
            <person name="Gujja S."/>
            <person name="Hansen K."/>
            <person name="Keifenheim D."/>
            <person name="Levin J.Z."/>
            <person name="Mosher R.A."/>
            <person name="Mueller C.A."/>
            <person name="Pfiffner J."/>
            <person name="Priest M."/>
            <person name="Russ C."/>
            <person name="Smialowska A."/>
            <person name="Swoboda P."/>
            <person name="Sykes S.M."/>
            <person name="Vaughn M."/>
            <person name="Vengrova S."/>
            <person name="Yoder R."/>
            <person name="Zeng Q."/>
            <person name="Allshire R."/>
            <person name="Baulcombe D."/>
            <person name="Birren B.W."/>
            <person name="Brown W."/>
            <person name="Ekwall K."/>
            <person name="Kellis M."/>
            <person name="Leatherwood J."/>
            <person name="Levin H."/>
            <person name="Margalit H."/>
            <person name="Martienssen R."/>
            <person name="Nieduszynski C.A."/>
            <person name="Spatafora J.W."/>
            <person name="Friedman N."/>
            <person name="Dalgaard J.Z."/>
            <person name="Baumann P."/>
            <person name="Niki H."/>
            <person name="Regev A."/>
            <person name="Nusbaum C."/>
        </authorList>
    </citation>
    <scope>NUCLEOTIDE SEQUENCE [LARGE SCALE GENOMIC DNA]</scope>
    <source>
        <strain evidence="13">yFS286</strain>
    </source>
</reference>
<dbReference type="GO" id="GO:0016020">
    <property type="term" value="C:membrane"/>
    <property type="evidence" value="ECO:0007669"/>
    <property type="project" value="GOC"/>
</dbReference>
<dbReference type="HOGENOM" id="CLU_015846_0_2_1"/>
<keyword evidence="6" id="KW-0808">Transferase</keyword>
<dbReference type="eggNOG" id="KOG1358">
    <property type="taxonomic scope" value="Eukaryota"/>
</dbReference>
<dbReference type="EC" id="2.3.1.50" evidence="5"/>
<organism evidence="12 13">
    <name type="scientific">Schizosaccharomyces octosporus (strain yFS286)</name>
    <name type="common">Fission yeast</name>
    <name type="synonym">Octosporomyces octosporus</name>
    <dbReference type="NCBI Taxonomy" id="483514"/>
    <lineage>
        <taxon>Eukaryota</taxon>
        <taxon>Fungi</taxon>
        <taxon>Dikarya</taxon>
        <taxon>Ascomycota</taxon>
        <taxon>Taphrinomycotina</taxon>
        <taxon>Schizosaccharomycetes</taxon>
        <taxon>Schizosaccharomycetales</taxon>
        <taxon>Schizosaccharomycetaceae</taxon>
        <taxon>Schizosaccharomyces</taxon>
    </lineage>
</organism>
<evidence type="ECO:0000256" key="2">
    <source>
        <dbReference type="ARBA" id="ARBA00004760"/>
    </source>
</evidence>
<dbReference type="Proteomes" id="UP000016088">
    <property type="component" value="Unassembled WGS sequence"/>
</dbReference>
<dbReference type="InterPro" id="IPR050087">
    <property type="entry name" value="AON_synthase_class-II"/>
</dbReference>
<dbReference type="GeneID" id="25031474"/>
<dbReference type="InterPro" id="IPR015421">
    <property type="entry name" value="PyrdxlP-dep_Trfase_major"/>
</dbReference>
<sequence length="509" mass="57198">MSYSTYPFVDDVYAYYNQTVTFLGKILDILPGSNVLKTYIKSSYQNDPLRTFIEFLLFVFAAYYVLRKPKTSPDNNYVELTEKEINELVDDWKPEPLVSPLDDMEKLELNSLTVLESTHLSTKLTDGRPIINFSSFNFLGLAENKYINDAAVKTLRESGLGACGPPNFYGSQDKHIRLEKDIASFIGVEAAIVYAQSFQTISSVIPAFSKRGDILVVDEACNFAIQKGIQISRSTIRYFKHNDMKDLERILQELQNDFQRHNRPLTRRFIITEGISENFGDMVDLAKVVALKKKYKYRLILDESWSFGTCGRTGKGLTEHFSVPPNDVEMIIGSLNTSLAGGGGFCAGSTLMVEHQRLSGMAFIFSAALPPVLATAAYEAIAILNRDGGSMLNDLRSKCALFHAALTRNEFFDTTSDLESPVIFLHLTKKSIPYAKQVAILQDLVDFCKDQGFLISRAKRVEKMERLKLQPSLRICISTGHTNQQIESLSSLLKENTDSMLKKHIESKA</sequence>
<proteinExistence type="inferred from homology"/>
<dbReference type="VEuPathDB" id="FungiDB:SOCG_02497"/>
<keyword evidence="9" id="KW-0443">Lipid metabolism</keyword>
<comment type="pathway">
    <text evidence="3">Sphingolipid metabolism.</text>
</comment>
<dbReference type="GO" id="GO:0046513">
    <property type="term" value="P:ceramide biosynthetic process"/>
    <property type="evidence" value="ECO:0007669"/>
    <property type="project" value="TreeGrafter"/>
</dbReference>
<keyword evidence="10" id="KW-0012">Acyltransferase</keyword>
<evidence type="ECO:0000256" key="5">
    <source>
        <dbReference type="ARBA" id="ARBA00013220"/>
    </source>
</evidence>
<dbReference type="Gene3D" id="3.90.1150.10">
    <property type="entry name" value="Aspartate Aminotransferase, domain 1"/>
    <property type="match status" value="1"/>
</dbReference>
<evidence type="ECO:0000256" key="6">
    <source>
        <dbReference type="ARBA" id="ARBA00022679"/>
    </source>
</evidence>
<dbReference type="GO" id="GO:0030170">
    <property type="term" value="F:pyridoxal phosphate binding"/>
    <property type="evidence" value="ECO:0007669"/>
    <property type="project" value="InterPro"/>
</dbReference>
<keyword evidence="13" id="KW-1185">Reference proteome</keyword>
<dbReference type="InterPro" id="IPR015422">
    <property type="entry name" value="PyrdxlP-dep_Trfase_small"/>
</dbReference>
<dbReference type="Gene3D" id="3.40.640.10">
    <property type="entry name" value="Type I PLP-dependent aspartate aminotransferase-like (Major domain)"/>
    <property type="match status" value="1"/>
</dbReference>
<dbReference type="GO" id="GO:0005783">
    <property type="term" value="C:endoplasmic reticulum"/>
    <property type="evidence" value="ECO:0007669"/>
    <property type="project" value="TreeGrafter"/>
</dbReference>
<gene>
    <name evidence="12" type="ORF">SOCG_02497</name>
</gene>
<dbReference type="InterPro" id="IPR004839">
    <property type="entry name" value="Aminotransferase_I/II_large"/>
</dbReference>
<evidence type="ECO:0000259" key="11">
    <source>
        <dbReference type="Pfam" id="PF00155"/>
    </source>
</evidence>
<dbReference type="OrthoDB" id="3168162at2759"/>
<comment type="similarity">
    <text evidence="4">Belongs to the class-II pyridoxal-phosphate-dependent aminotransferase family.</text>
</comment>
<dbReference type="SUPFAM" id="SSF53383">
    <property type="entry name" value="PLP-dependent transferases"/>
    <property type="match status" value="1"/>
</dbReference>
<feature type="domain" description="Aminotransferase class I/classII large" evidence="11">
    <location>
        <begin position="129"/>
        <end position="489"/>
    </location>
</feature>
<name>S9Q5V3_SCHOY</name>
<evidence type="ECO:0000256" key="9">
    <source>
        <dbReference type="ARBA" id="ARBA00023098"/>
    </source>
</evidence>
<evidence type="ECO:0000256" key="10">
    <source>
        <dbReference type="ARBA" id="ARBA00023315"/>
    </source>
</evidence>
<dbReference type="OMA" id="LTKYGCG"/>
<dbReference type="EMBL" id="KE503206">
    <property type="protein sequence ID" value="EPX75018.1"/>
    <property type="molecule type" value="Genomic_DNA"/>
</dbReference>
<dbReference type="PANTHER" id="PTHR13693:SF2">
    <property type="entry name" value="SERINE PALMITOYLTRANSFERASE 1"/>
    <property type="match status" value="1"/>
</dbReference>
<evidence type="ECO:0000256" key="3">
    <source>
        <dbReference type="ARBA" id="ARBA00004991"/>
    </source>
</evidence>
<keyword evidence="8" id="KW-0746">Sphingolipid metabolism</keyword>
<protein>
    <recommendedName>
        <fullName evidence="5">serine C-palmitoyltransferase</fullName>
        <ecNumber evidence="5">2.3.1.50</ecNumber>
    </recommendedName>
</protein>
<comment type="cofactor">
    <cofactor evidence="1">
        <name>pyridoxal 5'-phosphate</name>
        <dbReference type="ChEBI" id="CHEBI:597326"/>
    </cofactor>
</comment>
<dbReference type="GO" id="GO:0046512">
    <property type="term" value="P:sphingosine biosynthetic process"/>
    <property type="evidence" value="ECO:0007669"/>
    <property type="project" value="TreeGrafter"/>
</dbReference>
<evidence type="ECO:0000256" key="4">
    <source>
        <dbReference type="ARBA" id="ARBA00008392"/>
    </source>
</evidence>